<organism evidence="1 2">
    <name type="scientific">Bacillus subtilis</name>
    <dbReference type="NCBI Taxonomy" id="1423"/>
    <lineage>
        <taxon>Bacteria</taxon>
        <taxon>Bacillati</taxon>
        <taxon>Bacillota</taxon>
        <taxon>Bacilli</taxon>
        <taxon>Bacillales</taxon>
        <taxon>Bacillaceae</taxon>
        <taxon>Bacillus</taxon>
    </lineage>
</organism>
<reference evidence="1 2" key="1">
    <citation type="submission" date="2014-12" db="EMBL/GenBank/DDBJ databases">
        <title>Comparative genome analysis of Bacillus coagulans HM-08, Clostridium butyricum HM-68, Bacillus subtilis HM-66 and Bacillus licheniformis BL-09.</title>
        <authorList>
            <person name="Zhang H."/>
        </authorList>
    </citation>
    <scope>NUCLEOTIDE SEQUENCE [LARGE SCALE GENOMIC DNA]</scope>
    <source>
        <strain evidence="1 2">HM-66</strain>
    </source>
</reference>
<evidence type="ECO:0000313" key="1">
    <source>
        <dbReference type="EMBL" id="KIU11236.1"/>
    </source>
</evidence>
<proteinExistence type="predicted"/>
<evidence type="ECO:0000313" key="2">
    <source>
        <dbReference type="Proteomes" id="UP000032247"/>
    </source>
</evidence>
<dbReference type="EMBL" id="JXBC01000003">
    <property type="protein sequence ID" value="KIU11236.1"/>
    <property type="molecule type" value="Genomic_DNA"/>
</dbReference>
<gene>
    <name evidence="1" type="ORF">SC09_Contig24orf00139</name>
</gene>
<sequence length="45" mass="5347">MLKMLRQMFEKGLTSEKLTIKQLCAIFGNKILAVFTKKQFRRLNE</sequence>
<name>A0A0D1L665_BACIU</name>
<dbReference type="AlphaFoldDB" id="A0A0D1L665"/>
<dbReference type="Proteomes" id="UP000032247">
    <property type="component" value="Unassembled WGS sequence"/>
</dbReference>
<dbReference type="PATRIC" id="fig|1423.173.peg.1882"/>
<comment type="caution">
    <text evidence="1">The sequence shown here is derived from an EMBL/GenBank/DDBJ whole genome shotgun (WGS) entry which is preliminary data.</text>
</comment>
<protein>
    <submittedName>
        <fullName evidence="1">Uncharacterized protein</fullName>
    </submittedName>
</protein>
<accession>A0A0D1L665</accession>